<evidence type="ECO:0000313" key="2">
    <source>
        <dbReference type="EMBL" id="CAF4952524.1"/>
    </source>
</evidence>
<name>A0A821XXY0_9BILA</name>
<sequence length="127" mass="14271">MLIMTSPNSKSEKVLVGGFFICALATIMCSILSLSNLHLYTKYEETKFQHATFSLAISCHIDKIITREIKNPSLDPLWTGIESKFLISIIHPVNNTIKFFEESSVPLSSYLTVVNNSYLCYADPMNS</sequence>
<gene>
    <name evidence="2" type="ORF">QYT958_LOCUS33597</name>
</gene>
<feature type="transmembrane region" description="Helical" evidence="1">
    <location>
        <begin position="14"/>
        <end position="34"/>
    </location>
</feature>
<dbReference type="Proteomes" id="UP000663848">
    <property type="component" value="Unassembled WGS sequence"/>
</dbReference>
<protein>
    <submittedName>
        <fullName evidence="2">Uncharacterized protein</fullName>
    </submittedName>
</protein>
<keyword evidence="1" id="KW-1133">Transmembrane helix</keyword>
<evidence type="ECO:0000313" key="3">
    <source>
        <dbReference type="Proteomes" id="UP000663848"/>
    </source>
</evidence>
<keyword evidence="1" id="KW-0812">Transmembrane</keyword>
<accession>A0A821XXY0</accession>
<dbReference type="AlphaFoldDB" id="A0A821XXY0"/>
<dbReference type="EMBL" id="CAJOBR010023147">
    <property type="protein sequence ID" value="CAF4952524.1"/>
    <property type="molecule type" value="Genomic_DNA"/>
</dbReference>
<reference evidence="2" key="1">
    <citation type="submission" date="2021-02" db="EMBL/GenBank/DDBJ databases">
        <authorList>
            <person name="Nowell W R."/>
        </authorList>
    </citation>
    <scope>NUCLEOTIDE SEQUENCE</scope>
</reference>
<organism evidence="2 3">
    <name type="scientific">Rotaria socialis</name>
    <dbReference type="NCBI Taxonomy" id="392032"/>
    <lineage>
        <taxon>Eukaryota</taxon>
        <taxon>Metazoa</taxon>
        <taxon>Spiralia</taxon>
        <taxon>Gnathifera</taxon>
        <taxon>Rotifera</taxon>
        <taxon>Eurotatoria</taxon>
        <taxon>Bdelloidea</taxon>
        <taxon>Philodinida</taxon>
        <taxon>Philodinidae</taxon>
        <taxon>Rotaria</taxon>
    </lineage>
</organism>
<feature type="non-terminal residue" evidence="2">
    <location>
        <position position="1"/>
    </location>
</feature>
<keyword evidence="1" id="KW-0472">Membrane</keyword>
<comment type="caution">
    <text evidence="2">The sequence shown here is derived from an EMBL/GenBank/DDBJ whole genome shotgun (WGS) entry which is preliminary data.</text>
</comment>
<evidence type="ECO:0000256" key="1">
    <source>
        <dbReference type="SAM" id="Phobius"/>
    </source>
</evidence>
<proteinExistence type="predicted"/>